<evidence type="ECO:0000256" key="7">
    <source>
        <dbReference type="ARBA" id="ARBA00039058"/>
    </source>
</evidence>
<name>A0A4S3MK98_9RHOB</name>
<evidence type="ECO:0000256" key="9">
    <source>
        <dbReference type="ARBA" id="ARBA00045724"/>
    </source>
</evidence>
<dbReference type="SUPFAM" id="SSF55729">
    <property type="entry name" value="Acyl-CoA N-acyltransferases (Nat)"/>
    <property type="match status" value="1"/>
</dbReference>
<reference evidence="11 12" key="1">
    <citation type="submission" date="2019-04" db="EMBL/GenBank/DDBJ databases">
        <title>Draft genome sequence of Gemmobacter aestuarii sp. nov.</title>
        <authorList>
            <person name="Hameed A."/>
            <person name="Lin S.-Y."/>
            <person name="Shahina M."/>
            <person name="Lai W.-A."/>
            <person name="Young C.-C."/>
        </authorList>
    </citation>
    <scope>NUCLEOTIDE SEQUENCE [LARGE SCALE GENOMIC DNA]</scope>
    <source>
        <strain evidence="11 12">CC-PW-75</strain>
    </source>
</reference>
<dbReference type="OrthoDB" id="9787072at2"/>
<evidence type="ECO:0000313" key="12">
    <source>
        <dbReference type="Proteomes" id="UP000309450"/>
    </source>
</evidence>
<organism evidence="11 12">
    <name type="scientific">Aliigemmobacter aestuarii</name>
    <dbReference type="NCBI Taxonomy" id="1445661"/>
    <lineage>
        <taxon>Bacteria</taxon>
        <taxon>Pseudomonadati</taxon>
        <taxon>Pseudomonadota</taxon>
        <taxon>Alphaproteobacteria</taxon>
        <taxon>Rhodobacterales</taxon>
        <taxon>Paracoccaceae</taxon>
        <taxon>Aliigemmobacter</taxon>
    </lineage>
</organism>
<evidence type="ECO:0000256" key="8">
    <source>
        <dbReference type="ARBA" id="ARBA00039866"/>
    </source>
</evidence>
<dbReference type="AlphaFoldDB" id="A0A4S3MK98"/>
<gene>
    <name evidence="11" type="ORF">E7811_15170</name>
</gene>
<proteinExistence type="inferred from homology"/>
<dbReference type="Proteomes" id="UP000309450">
    <property type="component" value="Unassembled WGS sequence"/>
</dbReference>
<protein>
    <recommendedName>
        <fullName evidence="8">L-ornithine N(alpha)-acyltransferase</fullName>
        <ecNumber evidence="7">2.3.2.30</ecNumber>
    </recommendedName>
</protein>
<comment type="pathway">
    <text evidence="1">Lipid metabolism.</text>
</comment>
<evidence type="ECO:0000256" key="4">
    <source>
        <dbReference type="ARBA" id="ARBA00023098"/>
    </source>
</evidence>
<evidence type="ECO:0000256" key="5">
    <source>
        <dbReference type="ARBA" id="ARBA00023315"/>
    </source>
</evidence>
<comment type="similarity">
    <text evidence="6">Belongs to the acetyltransferase family. OlsB subfamily.</text>
</comment>
<evidence type="ECO:0000256" key="10">
    <source>
        <dbReference type="ARBA" id="ARBA00047785"/>
    </source>
</evidence>
<evidence type="ECO:0000256" key="3">
    <source>
        <dbReference type="ARBA" id="ARBA00022679"/>
    </source>
</evidence>
<dbReference type="EMBL" id="SSND01000004">
    <property type="protein sequence ID" value="THD82386.1"/>
    <property type="molecule type" value="Genomic_DNA"/>
</dbReference>
<dbReference type="PANTHER" id="PTHR37323:SF1">
    <property type="entry name" value="L-ORNITHINE N(ALPHA)-ACYLTRANSFERASE"/>
    <property type="match status" value="1"/>
</dbReference>
<dbReference type="Pfam" id="PF13444">
    <property type="entry name" value="Acetyltransf_5"/>
    <property type="match status" value="1"/>
</dbReference>
<evidence type="ECO:0000313" key="11">
    <source>
        <dbReference type="EMBL" id="THD82386.1"/>
    </source>
</evidence>
<dbReference type="InterPro" id="IPR016181">
    <property type="entry name" value="Acyl_CoA_acyltransferase"/>
</dbReference>
<keyword evidence="12" id="KW-1185">Reference proteome</keyword>
<dbReference type="GO" id="GO:0006629">
    <property type="term" value="P:lipid metabolic process"/>
    <property type="evidence" value="ECO:0007669"/>
    <property type="project" value="UniProtKB-KW"/>
</dbReference>
<sequence length="259" mass="28966">MIADTSRLTLRLARDARDLRAAQRLRYRVFVQELGGDGAMVDHDDRLERDAFDPLFDHLILVDTSRDPAECEDVVGVYRLLPSDRVGAAGRFYSEQEYDLTALRASGRRLVELGRSCVHPDFRGGAAMMLLWNGLAEYVLDRGIEILFGVASFHGTDPAPIAQALSYLHAHHLAPEALRVVARPEHRQEMALIPPDRIDRKAAMLATPALIKAYLRLGGFVGDGAWIDHAFNTTDVCLVMDTARMSARHRDFYVRKAEG</sequence>
<dbReference type="RefSeq" id="WP_136395494.1">
    <property type="nucleotide sequence ID" value="NZ_SSND01000004.1"/>
</dbReference>
<keyword evidence="5" id="KW-0012">Acyltransferase</keyword>
<dbReference type="PANTHER" id="PTHR37323">
    <property type="entry name" value="GCN5-RELATED N-ACETYLTRANSFERASE"/>
    <property type="match status" value="1"/>
</dbReference>
<keyword evidence="2" id="KW-0444">Lipid biosynthesis</keyword>
<keyword evidence="3 11" id="KW-0808">Transferase</keyword>
<dbReference type="Gene3D" id="3.40.630.30">
    <property type="match status" value="1"/>
</dbReference>
<comment type="function">
    <text evidence="9">Catalyzes the first step in the biosynthesis of ornithine lipids, which are phosphorus-free membrane lipids. Catalyzes the 3-hydroxyacyl-acyl carrier protein-dependent acylation of ornithine to form lyso-ornithine lipid (LOL).</text>
</comment>
<comment type="caution">
    <text evidence="11">The sequence shown here is derived from an EMBL/GenBank/DDBJ whole genome shotgun (WGS) entry which is preliminary data.</text>
</comment>
<keyword evidence="4" id="KW-0443">Lipid metabolism</keyword>
<evidence type="ECO:0000256" key="2">
    <source>
        <dbReference type="ARBA" id="ARBA00022516"/>
    </source>
</evidence>
<dbReference type="GO" id="GO:0043810">
    <property type="term" value="F:ornithine-acyl [acyl carrier protein] N-acyltransferase activity"/>
    <property type="evidence" value="ECO:0007669"/>
    <property type="project" value="UniProtKB-EC"/>
</dbReference>
<accession>A0A4S3MK98</accession>
<evidence type="ECO:0000256" key="1">
    <source>
        <dbReference type="ARBA" id="ARBA00005189"/>
    </source>
</evidence>
<dbReference type="EC" id="2.3.2.30" evidence="7"/>
<comment type="catalytic activity">
    <reaction evidence="10">
        <text>a (3R)-hydroxyacyl-[ACP] + L-ornithine = a lyso-ornithine lipid + holo-[ACP] + H(+)</text>
        <dbReference type="Rhea" id="RHEA:20633"/>
        <dbReference type="Rhea" id="RHEA-COMP:9685"/>
        <dbReference type="Rhea" id="RHEA-COMP:9945"/>
        <dbReference type="ChEBI" id="CHEBI:15378"/>
        <dbReference type="ChEBI" id="CHEBI:46911"/>
        <dbReference type="ChEBI" id="CHEBI:64479"/>
        <dbReference type="ChEBI" id="CHEBI:78827"/>
        <dbReference type="ChEBI" id="CHEBI:138482"/>
        <dbReference type="EC" id="2.3.2.30"/>
    </reaction>
    <physiologicalReaction direction="left-to-right" evidence="10">
        <dbReference type="Rhea" id="RHEA:20634"/>
    </physiologicalReaction>
</comment>
<evidence type="ECO:0000256" key="6">
    <source>
        <dbReference type="ARBA" id="ARBA00038095"/>
    </source>
</evidence>
<dbReference type="InterPro" id="IPR052351">
    <property type="entry name" value="Ornithine_N-alpha-AT"/>
</dbReference>